<dbReference type="Gene3D" id="1.25.40.10">
    <property type="entry name" value="Tetratricopeptide repeat domain"/>
    <property type="match status" value="2"/>
</dbReference>
<sequence length="400" mass="43050">MELIMSVINNALSELAKKESTASIEAAVVPKVKTRSPLVWVVAGFTLSLAMGGWAISQGPAVDNSISTRDIQVSVIDTSEGNSEGSPEAAITQPVSSPTKKLVTLDSANLSAPNTTILKSTQAKSDSVIASTESVTKPKVNPEYQAIPKSQSAPKAQSIPKEKVAKPMLVASVAKKDLAPVSNQPETSGDSDNSGMLIEQVELTPEQLSVNAQGRAQKALDANDLTGALKGYTEALRYTPRNEDVRQKLAILYFGKGDTRKAYELFQSGIKLNINSEKLRLGLSKLLVKANQAEAALSPLIHLSPSPTQDYLAMRAALSQKSQQEEIALESYQKLTEVDSDNARWWLGLAIQQERQLDFTAAKQSYQGALVRVGISSQSQGFVRDRLKILNALEESSDAN</sequence>
<name>B7VIA2_VIBA3</name>
<gene>
    <name evidence="3" type="ordered locus">VS_0330</name>
</gene>
<dbReference type="eggNOG" id="COG0457">
    <property type="taxonomic scope" value="Bacteria"/>
</dbReference>
<accession>B7VIA2</accession>
<dbReference type="AlphaFoldDB" id="B7VIA2"/>
<feature type="repeat" description="TPR" evidence="1">
    <location>
        <begin position="243"/>
        <end position="276"/>
    </location>
</feature>
<organism evidence="3 4">
    <name type="scientific">Vibrio atlanticus (strain LGP32)</name>
    <name type="common">Vibrio splendidus (strain Mel32)</name>
    <dbReference type="NCBI Taxonomy" id="575788"/>
    <lineage>
        <taxon>Bacteria</taxon>
        <taxon>Pseudomonadati</taxon>
        <taxon>Pseudomonadota</taxon>
        <taxon>Gammaproteobacteria</taxon>
        <taxon>Vibrionales</taxon>
        <taxon>Vibrionaceae</taxon>
        <taxon>Vibrio</taxon>
    </lineage>
</organism>
<feature type="region of interest" description="Disordered" evidence="2">
    <location>
        <begin position="176"/>
        <end position="195"/>
    </location>
</feature>
<reference evidence="3 4" key="1">
    <citation type="submission" date="2009-02" db="EMBL/GenBank/DDBJ databases">
        <title>Vibrio splendidus str. LGP32 complete genome.</title>
        <authorList>
            <person name="Mazel D."/>
            <person name="Le Roux F."/>
        </authorList>
    </citation>
    <scope>NUCLEOTIDE SEQUENCE [LARGE SCALE GENOMIC DNA]</scope>
    <source>
        <strain evidence="3 4">LGP32</strain>
    </source>
</reference>
<dbReference type="Proteomes" id="UP000009100">
    <property type="component" value="Chromosome 1"/>
</dbReference>
<dbReference type="SUPFAM" id="SSF48452">
    <property type="entry name" value="TPR-like"/>
    <property type="match status" value="1"/>
</dbReference>
<dbReference type="InterPro" id="IPR019734">
    <property type="entry name" value="TPR_rpt"/>
</dbReference>
<evidence type="ECO:0000313" key="3">
    <source>
        <dbReference type="EMBL" id="CAV17339.1"/>
    </source>
</evidence>
<evidence type="ECO:0000256" key="2">
    <source>
        <dbReference type="SAM" id="MobiDB-lite"/>
    </source>
</evidence>
<feature type="region of interest" description="Disordered" evidence="2">
    <location>
        <begin position="78"/>
        <end position="97"/>
    </location>
</feature>
<proteinExistence type="predicted"/>
<dbReference type="KEGG" id="vsp:VS_0330"/>
<dbReference type="HOGENOM" id="CLU_053124_0_0_6"/>
<evidence type="ECO:0000313" key="4">
    <source>
        <dbReference type="Proteomes" id="UP000009100"/>
    </source>
</evidence>
<protein>
    <submittedName>
        <fullName evidence="3">MSHA biogenesis protein MshN</fullName>
    </submittedName>
</protein>
<dbReference type="InterPro" id="IPR011990">
    <property type="entry name" value="TPR-like_helical_dom_sf"/>
</dbReference>
<feature type="compositionally biased region" description="Polar residues" evidence="2">
    <location>
        <begin position="181"/>
        <end position="194"/>
    </location>
</feature>
<dbReference type="STRING" id="575788.VS_0330"/>
<dbReference type="EMBL" id="FM954972">
    <property type="protein sequence ID" value="CAV17339.1"/>
    <property type="molecule type" value="Genomic_DNA"/>
</dbReference>
<dbReference type="PROSITE" id="PS50005">
    <property type="entry name" value="TPR"/>
    <property type="match status" value="1"/>
</dbReference>
<evidence type="ECO:0000256" key="1">
    <source>
        <dbReference type="PROSITE-ProRule" id="PRU00339"/>
    </source>
</evidence>
<keyword evidence="1" id="KW-0802">TPR repeat</keyword>